<keyword evidence="2" id="KW-1185">Reference proteome</keyword>
<reference evidence="1 2" key="1">
    <citation type="submission" date="2016-11" db="EMBL/GenBank/DDBJ databases">
        <authorList>
            <person name="Jaros S."/>
            <person name="Januszkiewicz K."/>
            <person name="Wedrychowicz H."/>
        </authorList>
    </citation>
    <scope>NUCLEOTIDE SEQUENCE [LARGE SCALE GENOMIC DNA]</scope>
    <source>
        <strain evidence="1 2">DSM 24787</strain>
    </source>
</reference>
<dbReference type="EMBL" id="FSRA01000001">
    <property type="protein sequence ID" value="SIN90257.1"/>
    <property type="molecule type" value="Genomic_DNA"/>
</dbReference>
<proteinExistence type="predicted"/>
<gene>
    <name evidence="1" type="ORF">SAMN04488055_2015</name>
</gene>
<accession>A0A1N6F4T0</accession>
<evidence type="ECO:0000313" key="1">
    <source>
        <dbReference type="EMBL" id="SIN90257.1"/>
    </source>
</evidence>
<organism evidence="1 2">
    <name type="scientific">Chitinophaga niabensis</name>
    <dbReference type="NCBI Taxonomy" id="536979"/>
    <lineage>
        <taxon>Bacteria</taxon>
        <taxon>Pseudomonadati</taxon>
        <taxon>Bacteroidota</taxon>
        <taxon>Chitinophagia</taxon>
        <taxon>Chitinophagales</taxon>
        <taxon>Chitinophagaceae</taxon>
        <taxon>Chitinophaga</taxon>
    </lineage>
</organism>
<dbReference type="RefSeq" id="WP_074239113.1">
    <property type="nucleotide sequence ID" value="NZ_FSRA01000001.1"/>
</dbReference>
<dbReference type="Proteomes" id="UP000185003">
    <property type="component" value="Unassembled WGS sequence"/>
</dbReference>
<evidence type="ECO:0000313" key="2">
    <source>
        <dbReference type="Proteomes" id="UP000185003"/>
    </source>
</evidence>
<dbReference type="AlphaFoldDB" id="A0A1N6F4T0"/>
<dbReference type="STRING" id="536979.SAMN04488055_2015"/>
<protein>
    <submittedName>
        <fullName evidence="1">Uncharacterized protein</fullName>
    </submittedName>
</protein>
<sequence length="163" mass="18374">MSLFGKLKSAFQASPEEDAIVKLKMATLFMRSLSIADLNGYQLAYGKHMTAGPDLGNGRYRYYNYVVGFKPDPINIDLVLVPIDAELYDYGAPIKINSKTFKKAGKTFLRRLYKFKTIYGNTFIFQVPPVNGKAANMFGSNEVAVNQEAEARAFKEFFENLNK</sequence>
<name>A0A1N6F4T0_9BACT</name>